<dbReference type="InterPro" id="IPR007202">
    <property type="entry name" value="4Fe-4S_dom"/>
</dbReference>
<name>A0A1W2CFW4_9FIRM</name>
<dbReference type="GO" id="GO:0046356">
    <property type="term" value="P:acetyl-CoA catabolic process"/>
    <property type="evidence" value="ECO:0007669"/>
    <property type="project" value="InterPro"/>
</dbReference>
<dbReference type="STRING" id="112901.SAMN04488500_110179"/>
<protein>
    <submittedName>
        <fullName evidence="9">CO-methylating acetyl-CoA synthase corrinoid iron-sulfur protein large subunit</fullName>
    </submittedName>
</protein>
<keyword evidence="3 7" id="KW-0408">Iron</keyword>
<dbReference type="SUPFAM" id="SSF51717">
    <property type="entry name" value="Dihydropteroate synthetase-like"/>
    <property type="match status" value="1"/>
</dbReference>
<dbReference type="EMBL" id="FWXI01000010">
    <property type="protein sequence ID" value="SMC84051.1"/>
    <property type="molecule type" value="Genomic_DNA"/>
</dbReference>
<dbReference type="PANTHER" id="PTHR36214:SF3">
    <property type="entry name" value="ACETYL-COA DECARBONYLASE_SYNTHASE COMPLEX SUBUNIT GAMMA"/>
    <property type="match status" value="1"/>
</dbReference>
<feature type="binding site" evidence="7">
    <location>
        <position position="42"/>
    </location>
    <ligand>
        <name>[4Fe-4S] cluster</name>
        <dbReference type="ChEBI" id="CHEBI:49883"/>
    </ligand>
</feature>
<dbReference type="RefSeq" id="WP_084576237.1">
    <property type="nucleotide sequence ID" value="NZ_CP155572.1"/>
</dbReference>
<dbReference type="PIRSF" id="PIRSF000376">
    <property type="entry name" value="AcCoA_decarb_gamma"/>
    <property type="match status" value="1"/>
</dbReference>
<dbReference type="InterPro" id="IPR016218">
    <property type="entry name" value="AcylCoA_decarb/synth_gsu"/>
</dbReference>
<keyword evidence="4 7" id="KW-0411">Iron-sulfur</keyword>
<dbReference type="PROSITE" id="PS51656">
    <property type="entry name" value="4FE4S"/>
    <property type="match status" value="1"/>
</dbReference>
<dbReference type="Pfam" id="PF04060">
    <property type="entry name" value="FeS"/>
    <property type="match status" value="1"/>
</dbReference>
<evidence type="ECO:0000256" key="6">
    <source>
        <dbReference type="PIRSR" id="PIRSR000376-1"/>
    </source>
</evidence>
<dbReference type="InterPro" id="IPR016041">
    <property type="entry name" value="Ac-CoA_synth_d_su_TIM-brl"/>
</dbReference>
<reference evidence="9 10" key="1">
    <citation type="submission" date="2017-04" db="EMBL/GenBank/DDBJ databases">
        <authorList>
            <person name="Afonso C.L."/>
            <person name="Miller P.J."/>
            <person name="Scott M.A."/>
            <person name="Spackman E."/>
            <person name="Goraichik I."/>
            <person name="Dimitrov K.M."/>
            <person name="Suarez D.L."/>
            <person name="Swayne D.E."/>
        </authorList>
    </citation>
    <scope>NUCLEOTIDE SEQUENCE [LARGE SCALE GENOMIC DNA]</scope>
    <source>
        <strain evidence="9 10">DSM 5090</strain>
    </source>
</reference>
<feature type="binding site" evidence="7">
    <location>
        <position position="25"/>
    </location>
    <ligand>
        <name>[4Fe-4S] cluster</name>
        <dbReference type="ChEBI" id="CHEBI:49883"/>
    </ligand>
</feature>
<organism evidence="9 10">
    <name type="scientific">Sporomusa malonica</name>
    <dbReference type="NCBI Taxonomy" id="112901"/>
    <lineage>
        <taxon>Bacteria</taxon>
        <taxon>Bacillati</taxon>
        <taxon>Bacillota</taxon>
        <taxon>Negativicutes</taxon>
        <taxon>Selenomonadales</taxon>
        <taxon>Sporomusaceae</taxon>
        <taxon>Sporomusa</taxon>
    </lineage>
</organism>
<keyword evidence="2 7" id="KW-0479">Metal-binding</keyword>
<evidence type="ECO:0000256" key="3">
    <source>
        <dbReference type="ARBA" id="ARBA00023004"/>
    </source>
</evidence>
<dbReference type="AlphaFoldDB" id="A0A1W2CFW4"/>
<dbReference type="Proteomes" id="UP000192738">
    <property type="component" value="Unassembled WGS sequence"/>
</dbReference>
<evidence type="ECO:0000313" key="9">
    <source>
        <dbReference type="EMBL" id="SMC84051.1"/>
    </source>
</evidence>
<feature type="domain" description="4Fe-4S" evidence="8">
    <location>
        <begin position="1"/>
        <end position="59"/>
    </location>
</feature>
<dbReference type="OrthoDB" id="140437at2"/>
<keyword evidence="10" id="KW-1185">Reference proteome</keyword>
<dbReference type="PANTHER" id="PTHR36214">
    <property type="match status" value="1"/>
</dbReference>
<evidence type="ECO:0000256" key="4">
    <source>
        <dbReference type="ARBA" id="ARBA00023014"/>
    </source>
</evidence>
<evidence type="ECO:0000259" key="8">
    <source>
        <dbReference type="PROSITE" id="PS51656"/>
    </source>
</evidence>
<dbReference type="NCBIfam" id="NF003195">
    <property type="entry name" value="PRK04165.1"/>
    <property type="match status" value="1"/>
</dbReference>
<dbReference type="Pfam" id="PF03599">
    <property type="entry name" value="CdhD"/>
    <property type="match status" value="1"/>
</dbReference>
<evidence type="ECO:0000256" key="5">
    <source>
        <dbReference type="ARBA" id="ARBA00023285"/>
    </source>
</evidence>
<evidence type="ECO:0000256" key="1">
    <source>
        <dbReference type="ARBA" id="ARBA00022485"/>
    </source>
</evidence>
<dbReference type="InterPro" id="IPR051069">
    <property type="entry name" value="ACDS_complex_subunit"/>
</dbReference>
<accession>A0A1W2CFW4</accession>
<dbReference type="Gene3D" id="3.40.50.11600">
    <property type="match status" value="1"/>
</dbReference>
<dbReference type="GO" id="GO:0051539">
    <property type="term" value="F:4 iron, 4 sulfur cluster binding"/>
    <property type="evidence" value="ECO:0007669"/>
    <property type="project" value="UniProtKB-KW"/>
</dbReference>
<feature type="binding site" evidence="7">
    <location>
        <position position="17"/>
    </location>
    <ligand>
        <name>[4Fe-4S] cluster</name>
        <dbReference type="ChEBI" id="CHEBI:49883"/>
    </ligand>
</feature>
<keyword evidence="1 7" id="KW-0004">4Fe-4S</keyword>
<keyword evidence="5" id="KW-0170">Cobalt</keyword>
<gene>
    <name evidence="9" type="ORF">SAMN04488500_110179</name>
</gene>
<sequence>MALTGLDIFKQLPKTNCKDCGSPTCLAFAMAMANGKASLDMCPHATEAAKENLGAATAPPVRTVKVGVGEQEIVMGDETVLFRHDKTFYHPTAIAIQIPDTLSGAELDAKIEKVNGLVMDRVGQKIAIDMVAIVNASGDAATFKAAVEAVAAKANFALLLAADVAGLEAAVPAVAAKKPLLHAATAENWEKVVALAKANNCPVVVKGNGLDDTAALVEKVAAQYKELVIDFGNTQQAKTLAEMVNARRLAIKKKFRPFGYPMLACTIATDAKEEIVEAATYVAKYASIVCMKVDEKPLLLPLMAWRMNIYTDPQKPMTVESKNVYEIGAVGPDSPVYVCTNFALTYFAVEGEVVASKIPGYIVAVDTDGASVLTAWAAGKFVAEPIAEFVKNIGIMDKVNHNTIVIPGYVAIISGKLKEKSGYEVVVGPQEAAGIPAFAKARYPHLMK</sequence>
<feature type="binding site" evidence="6">
    <location>
        <position position="345"/>
    </location>
    <ligand>
        <name>5-methoxybenzimidazolylcob(I)amide</name>
        <dbReference type="ChEBI" id="CHEBI:157765"/>
    </ligand>
</feature>
<dbReference type="InterPro" id="IPR011005">
    <property type="entry name" value="Dihydropteroate_synth-like_sf"/>
</dbReference>
<proteinExistence type="predicted"/>
<feature type="binding site" evidence="7">
    <location>
        <position position="20"/>
    </location>
    <ligand>
        <name>[4Fe-4S] cluster</name>
        <dbReference type="ChEBI" id="CHEBI:49883"/>
    </ligand>
</feature>
<feature type="binding site" evidence="6">
    <location>
        <begin position="369"/>
        <end position="372"/>
    </location>
    <ligand>
        <name>5-methoxybenzimidazolylcob(I)amide</name>
        <dbReference type="ChEBI" id="CHEBI:157765"/>
    </ligand>
</feature>
<dbReference type="GO" id="GO:0005506">
    <property type="term" value="F:iron ion binding"/>
    <property type="evidence" value="ECO:0007669"/>
    <property type="project" value="InterPro"/>
</dbReference>
<dbReference type="Gene3D" id="3.20.20.20">
    <property type="entry name" value="Dihydropteroate synthase-like"/>
    <property type="match status" value="1"/>
</dbReference>
<feature type="binding site" evidence="6">
    <location>
        <position position="432"/>
    </location>
    <ligand>
        <name>5-methoxybenzimidazolylcob(I)amide</name>
        <dbReference type="ChEBI" id="CHEBI:157765"/>
    </ligand>
</feature>
<evidence type="ECO:0000256" key="2">
    <source>
        <dbReference type="ARBA" id="ARBA00022723"/>
    </source>
</evidence>
<evidence type="ECO:0000256" key="7">
    <source>
        <dbReference type="PIRSR" id="PIRSR000376-2"/>
    </source>
</evidence>
<evidence type="ECO:0000313" key="10">
    <source>
        <dbReference type="Proteomes" id="UP000192738"/>
    </source>
</evidence>
<dbReference type="GO" id="GO:0008168">
    <property type="term" value="F:methyltransferase activity"/>
    <property type="evidence" value="ECO:0007669"/>
    <property type="project" value="InterPro"/>
</dbReference>